<comment type="caution">
    <text evidence="6">The sequence shown here is derived from an EMBL/GenBank/DDBJ whole genome shotgun (WGS) entry which is preliminary data.</text>
</comment>
<protein>
    <submittedName>
        <fullName evidence="6">Quercetin 2,3-dioxygenase</fullName>
    </submittedName>
</protein>
<dbReference type="RefSeq" id="WP_029912015.1">
    <property type="nucleotide sequence ID" value="NZ_AP020335.1"/>
</dbReference>
<keyword evidence="2" id="KW-0408">Iron</keyword>
<dbReference type="CDD" id="cd02247">
    <property type="entry name" value="cupin_pirin_C"/>
    <property type="match status" value="1"/>
</dbReference>
<keyword evidence="2" id="KW-0479">Metal-binding</keyword>
<feature type="domain" description="Pirin C-terminal" evidence="5">
    <location>
        <begin position="177"/>
        <end position="279"/>
    </location>
</feature>
<keyword evidence="6" id="KW-0560">Oxidoreductase</keyword>
<dbReference type="Pfam" id="PF02678">
    <property type="entry name" value="Pirin"/>
    <property type="match status" value="1"/>
</dbReference>
<keyword evidence="7" id="KW-1185">Reference proteome</keyword>
<dbReference type="PANTHER" id="PTHR13903">
    <property type="entry name" value="PIRIN-RELATED"/>
    <property type="match status" value="1"/>
</dbReference>
<evidence type="ECO:0000256" key="3">
    <source>
        <dbReference type="RuleBase" id="RU003457"/>
    </source>
</evidence>
<accession>A0A066ZR29</accession>
<evidence type="ECO:0000259" key="4">
    <source>
        <dbReference type="Pfam" id="PF02678"/>
    </source>
</evidence>
<dbReference type="EMBL" id="JMIU01000001">
    <property type="protein sequence ID" value="KDN96243.1"/>
    <property type="molecule type" value="Genomic_DNA"/>
</dbReference>
<dbReference type="PANTHER" id="PTHR13903:SF8">
    <property type="entry name" value="PIRIN"/>
    <property type="match status" value="1"/>
</dbReference>
<dbReference type="Pfam" id="PF05726">
    <property type="entry name" value="Pirin_C"/>
    <property type="match status" value="1"/>
</dbReference>
<comment type="similarity">
    <text evidence="1 3">Belongs to the pirin family.</text>
</comment>
<evidence type="ECO:0000256" key="2">
    <source>
        <dbReference type="PIRSR" id="PIRSR006232-1"/>
    </source>
</evidence>
<dbReference type="InterPro" id="IPR012093">
    <property type="entry name" value="Pirin"/>
</dbReference>
<dbReference type="GO" id="GO:0051213">
    <property type="term" value="F:dioxygenase activity"/>
    <property type="evidence" value="ECO:0007669"/>
    <property type="project" value="UniProtKB-KW"/>
</dbReference>
<organism evidence="6 7">
    <name type="scientific">Hydrogenovibrio marinus</name>
    <dbReference type="NCBI Taxonomy" id="28885"/>
    <lineage>
        <taxon>Bacteria</taxon>
        <taxon>Pseudomonadati</taxon>
        <taxon>Pseudomonadota</taxon>
        <taxon>Gammaproteobacteria</taxon>
        <taxon>Thiotrichales</taxon>
        <taxon>Piscirickettsiaceae</taxon>
        <taxon>Hydrogenovibrio</taxon>
    </lineage>
</organism>
<dbReference type="Proteomes" id="UP000027341">
    <property type="component" value="Unassembled WGS sequence"/>
</dbReference>
<dbReference type="InterPro" id="IPR011051">
    <property type="entry name" value="RmlC_Cupin_sf"/>
</dbReference>
<dbReference type="AlphaFoldDB" id="A0A066ZR29"/>
<dbReference type="STRING" id="28885.EI16_08160"/>
<dbReference type="InterPro" id="IPR003829">
    <property type="entry name" value="Pirin_N_dom"/>
</dbReference>
<comment type="cofactor">
    <cofactor evidence="2">
        <name>Fe cation</name>
        <dbReference type="ChEBI" id="CHEBI:24875"/>
    </cofactor>
    <text evidence="2">Binds 1 Fe cation per subunit.</text>
</comment>
<dbReference type="Gene3D" id="2.60.120.10">
    <property type="entry name" value="Jelly Rolls"/>
    <property type="match status" value="2"/>
</dbReference>
<name>A0A066ZR29_HYDMR</name>
<proteinExistence type="inferred from homology"/>
<dbReference type="InterPro" id="IPR008778">
    <property type="entry name" value="Pirin_C_dom"/>
</dbReference>
<feature type="domain" description="Pirin N-terminal" evidence="4">
    <location>
        <begin position="21"/>
        <end position="121"/>
    </location>
</feature>
<dbReference type="SUPFAM" id="SSF51182">
    <property type="entry name" value="RmlC-like cupins"/>
    <property type="match status" value="1"/>
</dbReference>
<feature type="binding site" evidence="2">
    <location>
        <position position="61"/>
    </location>
    <ligand>
        <name>Fe cation</name>
        <dbReference type="ChEBI" id="CHEBI:24875"/>
    </ligand>
</feature>
<gene>
    <name evidence="6" type="ORF">EI16_08160</name>
</gene>
<dbReference type="GO" id="GO:0046872">
    <property type="term" value="F:metal ion binding"/>
    <property type="evidence" value="ECO:0007669"/>
    <property type="project" value="UniProtKB-KW"/>
</dbReference>
<feature type="binding site" evidence="2">
    <location>
        <position position="59"/>
    </location>
    <ligand>
        <name>Fe cation</name>
        <dbReference type="ChEBI" id="CHEBI:24875"/>
    </ligand>
</feature>
<feature type="binding site" evidence="2">
    <location>
        <position position="103"/>
    </location>
    <ligand>
        <name>Fe cation</name>
        <dbReference type="ChEBI" id="CHEBI:24875"/>
    </ligand>
</feature>
<sequence>MTTKEIRMLSLGMPTSDGAGVKLTRVIGSPELSMLDPFLMLDRFETENPEDYIAGFPPHPHRGFETVTYMLEGTMRHEDNLGNNGLLKPGGIQWMTAGRGIVHSEMPEQVDGAMRGFQLWINLPSHAKMQDPHYQDYDPEQLPVEIRDNGTEVRVISGQTDEGTQGPIVNDWVKPTYFDISLPADTDFTQTLSANDNSLLFVITGQIAVGEQQRIAKANSLAVLSQGDTLKVMAQGEGARFLLISGQPLNEPIARGGPFVMNTQEEIRQAFDDYRSGRF</sequence>
<evidence type="ECO:0000259" key="5">
    <source>
        <dbReference type="Pfam" id="PF05726"/>
    </source>
</evidence>
<reference evidence="6 7" key="1">
    <citation type="submission" date="2014-04" db="EMBL/GenBank/DDBJ databases">
        <title>Draft genome sequence of Hydrogenovibrio marinus MH-110, a model organism for aerobic H2 metabolism.</title>
        <authorList>
            <person name="Cha H.J."/>
            <person name="Jo B.H."/>
            <person name="Hwang B.H."/>
        </authorList>
    </citation>
    <scope>NUCLEOTIDE SEQUENCE [LARGE SCALE GENOMIC DNA]</scope>
    <source>
        <strain evidence="6 7">MH-110</strain>
    </source>
</reference>
<keyword evidence="6" id="KW-0223">Dioxygenase</keyword>
<dbReference type="InterPro" id="IPR014710">
    <property type="entry name" value="RmlC-like_jellyroll"/>
</dbReference>
<feature type="binding site" evidence="2">
    <location>
        <position position="105"/>
    </location>
    <ligand>
        <name>Fe cation</name>
        <dbReference type="ChEBI" id="CHEBI:24875"/>
    </ligand>
</feature>
<evidence type="ECO:0000256" key="1">
    <source>
        <dbReference type="ARBA" id="ARBA00008416"/>
    </source>
</evidence>
<dbReference type="CDD" id="cd02909">
    <property type="entry name" value="cupin_pirin_N"/>
    <property type="match status" value="1"/>
</dbReference>
<evidence type="ECO:0000313" key="6">
    <source>
        <dbReference type="EMBL" id="KDN96243.1"/>
    </source>
</evidence>
<dbReference type="PIRSF" id="PIRSF006232">
    <property type="entry name" value="Pirin"/>
    <property type="match status" value="1"/>
</dbReference>
<evidence type="ECO:0000313" key="7">
    <source>
        <dbReference type="Proteomes" id="UP000027341"/>
    </source>
</evidence>